<gene>
    <name evidence="8" type="ORF">UFOVP1104_38</name>
    <name evidence="9" type="ORF">UFOVP1371_51</name>
    <name evidence="10" type="ORF">UFOVP1468_59</name>
    <name evidence="11" type="ORF">UFOVP1555_9</name>
    <name evidence="6" type="ORF">UFOVP596_42</name>
    <name evidence="7" type="ORF">UFOVP938_2</name>
</gene>
<sequence>MKFNLQQFYAFCSQLQIETKEEGLKKLGKPLGSQTYVMDEFTKGLAEDVHFFVILKGRQLGITTISLALDLYWTFTHPGLQATLTTDTEENRDMFRSTLGMYMEGLPKEYRIPLIAHNRNHLSLKNRSRLFYQVAGIRAKGSLGRGKAITYLHGTETSSWGDEEGLASLLASLAETNPDRMYIFESTARGFNMFHDMYVTAKRARTQRAIFCGWWRNEYYSVDSKTDVYKVYWDGKLTGEEKEWTRDIKKLYGVEINSRQMAWWRWKLLEGIKDESLMYQEFPPTEDYAFVMTGSSFFSSARCTDTMKIAKKISCDHYRYSMGANFHDTACMKSTEKLSTLKVWEEPIDTAYYVIGADPAYGSSDWADRFCIQVYRAYADGLEQVLEFATSEMNTYQFAWAIAHIAGAYKNSTLNLEINGPGQAVINELRNLKRQAVAMNNKMGSDLMDVLSHMQNYIWRRNDNMSGPSNSIGWMTNAATKERMLSYMKDYFERGMMAIYSEDLLEEMKTIVRDSGTIQASGRNKDDRVIASALAAAAYAEQLQPRLIQMRLTRDLSRKQEAHADQGAVGDIAQKKVGSYLKSIGFQ</sequence>
<dbReference type="GO" id="GO:0005524">
    <property type="term" value="F:ATP binding"/>
    <property type="evidence" value="ECO:0007669"/>
    <property type="project" value="UniProtKB-KW"/>
</dbReference>
<dbReference type="Gene3D" id="3.40.50.300">
    <property type="entry name" value="P-loop containing nucleotide triphosphate hydrolases"/>
    <property type="match status" value="1"/>
</dbReference>
<organism evidence="6">
    <name type="scientific">uncultured Caudovirales phage</name>
    <dbReference type="NCBI Taxonomy" id="2100421"/>
    <lineage>
        <taxon>Viruses</taxon>
        <taxon>Duplodnaviria</taxon>
        <taxon>Heunggongvirae</taxon>
        <taxon>Uroviricota</taxon>
        <taxon>Caudoviricetes</taxon>
        <taxon>Peduoviridae</taxon>
        <taxon>Maltschvirus</taxon>
        <taxon>Maltschvirus maltsch</taxon>
    </lineage>
</organism>
<accession>A0A6J5N1G3</accession>
<keyword evidence="2" id="KW-0547">Nucleotide-binding</keyword>
<evidence type="ECO:0000256" key="2">
    <source>
        <dbReference type="ARBA" id="ARBA00022741"/>
    </source>
</evidence>
<dbReference type="EMBL" id="LR796570">
    <property type="protein sequence ID" value="CAB4151961.1"/>
    <property type="molecule type" value="Genomic_DNA"/>
</dbReference>
<reference evidence="6" key="1">
    <citation type="submission" date="2020-04" db="EMBL/GenBank/DDBJ databases">
        <authorList>
            <person name="Chiriac C."/>
            <person name="Salcher M."/>
            <person name="Ghai R."/>
            <person name="Kavagutti S V."/>
        </authorList>
    </citation>
    <scope>NUCLEOTIDE SEQUENCE</scope>
</reference>
<keyword evidence="4" id="KW-0231">Viral genome packaging</keyword>
<evidence type="ECO:0000313" key="8">
    <source>
        <dbReference type="EMBL" id="CAB4183606.1"/>
    </source>
</evidence>
<dbReference type="InterPro" id="IPR027417">
    <property type="entry name" value="P-loop_NTPase"/>
</dbReference>
<evidence type="ECO:0000259" key="5">
    <source>
        <dbReference type="Pfam" id="PF17289"/>
    </source>
</evidence>
<dbReference type="EMBL" id="LR797416">
    <property type="protein sequence ID" value="CAB4214835.1"/>
    <property type="molecule type" value="Genomic_DNA"/>
</dbReference>
<evidence type="ECO:0000313" key="10">
    <source>
        <dbReference type="EMBL" id="CAB4214835.1"/>
    </source>
</evidence>
<protein>
    <submittedName>
        <fullName evidence="6">Terminase RNaseH-like domain containing protein</fullName>
    </submittedName>
</protein>
<evidence type="ECO:0000313" key="7">
    <source>
        <dbReference type="EMBL" id="CAB4172455.1"/>
    </source>
</evidence>
<dbReference type="Pfam" id="PF17289">
    <property type="entry name" value="Terminase_6C"/>
    <property type="match status" value="1"/>
</dbReference>
<evidence type="ECO:0000256" key="4">
    <source>
        <dbReference type="ARBA" id="ARBA00023219"/>
    </source>
</evidence>
<dbReference type="Gene3D" id="3.30.420.240">
    <property type="match status" value="1"/>
</dbReference>
<evidence type="ECO:0000256" key="1">
    <source>
        <dbReference type="ARBA" id="ARBA00022612"/>
    </source>
</evidence>
<proteinExistence type="predicted"/>
<name>A0A6J5N1G3_9CAUD</name>
<dbReference type="EMBL" id="LR796883">
    <property type="protein sequence ID" value="CAB4172455.1"/>
    <property type="molecule type" value="Genomic_DNA"/>
</dbReference>
<evidence type="ECO:0000256" key="3">
    <source>
        <dbReference type="ARBA" id="ARBA00022840"/>
    </source>
</evidence>
<keyword evidence="1" id="KW-1188">Viral release from host cell</keyword>
<keyword evidence="3" id="KW-0067">ATP-binding</keyword>
<evidence type="ECO:0000313" key="11">
    <source>
        <dbReference type="EMBL" id="CAB5229239.1"/>
    </source>
</evidence>
<evidence type="ECO:0000313" key="9">
    <source>
        <dbReference type="EMBL" id="CAB4202938.1"/>
    </source>
</evidence>
<dbReference type="EMBL" id="LR797047">
    <property type="protein sequence ID" value="CAB4183606.1"/>
    <property type="molecule type" value="Genomic_DNA"/>
</dbReference>
<dbReference type="EMBL" id="LR797322">
    <property type="protein sequence ID" value="CAB4202938.1"/>
    <property type="molecule type" value="Genomic_DNA"/>
</dbReference>
<evidence type="ECO:0000313" key="6">
    <source>
        <dbReference type="EMBL" id="CAB4151961.1"/>
    </source>
</evidence>
<dbReference type="EMBL" id="LR798399">
    <property type="protein sequence ID" value="CAB5229239.1"/>
    <property type="molecule type" value="Genomic_DNA"/>
</dbReference>
<feature type="domain" description="Terminase large subunit gp17-like C-terminal" evidence="5">
    <location>
        <begin position="355"/>
        <end position="535"/>
    </location>
</feature>
<dbReference type="InterPro" id="IPR035421">
    <property type="entry name" value="Terminase_6C"/>
</dbReference>